<reference evidence="1" key="1">
    <citation type="submission" date="2022-03" db="EMBL/GenBank/DDBJ databases">
        <title>De novo assembled genomes of Belliella spp. (Cyclobacteriaceae) strains.</title>
        <authorList>
            <person name="Szabo A."/>
            <person name="Korponai K."/>
            <person name="Felfoldi T."/>
        </authorList>
    </citation>
    <scope>NUCLEOTIDE SEQUENCE</scope>
    <source>
        <strain evidence="1">DSM 107340</strain>
    </source>
</reference>
<accession>A0ABS9UJE9</accession>
<evidence type="ECO:0000313" key="1">
    <source>
        <dbReference type="EMBL" id="MCH7396489.1"/>
    </source>
</evidence>
<evidence type="ECO:0000313" key="2">
    <source>
        <dbReference type="Proteomes" id="UP001165488"/>
    </source>
</evidence>
<dbReference type="NCBIfam" id="TIGR03519">
    <property type="entry name" value="T9SS_PorP_fam"/>
    <property type="match status" value="1"/>
</dbReference>
<name>A0ABS9UJE9_9BACT</name>
<gene>
    <name evidence="1" type="ORF">MM236_00755</name>
</gene>
<comment type="caution">
    <text evidence="1">The sequence shown here is derived from an EMBL/GenBank/DDBJ whole genome shotgun (WGS) entry which is preliminary data.</text>
</comment>
<dbReference type="RefSeq" id="WP_241273010.1">
    <property type="nucleotide sequence ID" value="NZ_JAKZGS010000001.1"/>
</dbReference>
<dbReference type="Proteomes" id="UP001165488">
    <property type="component" value="Unassembled WGS sequence"/>
</dbReference>
<organism evidence="1 2">
    <name type="scientific">Belliella calami</name>
    <dbReference type="NCBI Taxonomy" id="2923436"/>
    <lineage>
        <taxon>Bacteria</taxon>
        <taxon>Pseudomonadati</taxon>
        <taxon>Bacteroidota</taxon>
        <taxon>Cytophagia</taxon>
        <taxon>Cytophagales</taxon>
        <taxon>Cyclobacteriaceae</taxon>
        <taxon>Belliella</taxon>
    </lineage>
</organism>
<sequence>MKRVKFLIIIGLVALSFTELMGQQVPQFSQYMFNPLFINPAYTGYKEQLYVQSYYRKQWAGVEGSPETLALGADGFLPNQNLGFGVVAVLDRIGAQKTSGFYGNVAYHLRLSESRFLSFGVGIGIVNSMLDGAMLQPGDSDDPTVPIGKNQVMYPDFKAGLFYYDENFFLGVAVDNLMSPLLDFDNGDMIVEPRSHFNLSAGTWIDISSNVAFRPSFMFMDDFRSPSRLDLNASFVFLEKFWLGASYRTAVDYADRALNDQLKKNTSIIGLIEIYITEGLRVGYAYDHSINGFDPRSFSTHDISIGYLFPAKRIKSISPRNF</sequence>
<proteinExistence type="predicted"/>
<dbReference type="InterPro" id="IPR019861">
    <property type="entry name" value="PorP/SprF_Bacteroidetes"/>
</dbReference>
<keyword evidence="2" id="KW-1185">Reference proteome</keyword>
<dbReference type="EMBL" id="JAKZGS010000001">
    <property type="protein sequence ID" value="MCH7396489.1"/>
    <property type="molecule type" value="Genomic_DNA"/>
</dbReference>
<protein>
    <submittedName>
        <fullName evidence="1">Type IX secretion system membrane protein PorP/SprF</fullName>
    </submittedName>
</protein>
<dbReference type="Pfam" id="PF11751">
    <property type="entry name" value="PorP_SprF"/>
    <property type="match status" value="1"/>
</dbReference>